<sequence>MQAKEVKQAKWIGEKVSWDHPAILVEASPYDKNWGVGHAKDHQNIKDPSKWQGRDGLLH</sequence>
<dbReference type="AlphaFoldDB" id="A0A915HGA0"/>
<dbReference type="InterPro" id="IPR037238">
    <property type="entry name" value="YbiA-like_sf"/>
</dbReference>
<dbReference type="Proteomes" id="UP000887565">
    <property type="component" value="Unplaced"/>
</dbReference>
<organism evidence="2 3">
    <name type="scientific">Romanomermis culicivorax</name>
    <name type="common">Nematode worm</name>
    <dbReference type="NCBI Taxonomy" id="13658"/>
    <lineage>
        <taxon>Eukaryota</taxon>
        <taxon>Metazoa</taxon>
        <taxon>Ecdysozoa</taxon>
        <taxon>Nematoda</taxon>
        <taxon>Enoplea</taxon>
        <taxon>Dorylaimia</taxon>
        <taxon>Mermithida</taxon>
        <taxon>Mermithoidea</taxon>
        <taxon>Mermithidae</taxon>
        <taxon>Romanomermis</taxon>
    </lineage>
</organism>
<name>A0A915HGA0_ROMCU</name>
<evidence type="ECO:0000313" key="2">
    <source>
        <dbReference type="Proteomes" id="UP000887565"/>
    </source>
</evidence>
<accession>A0A915HGA0</accession>
<keyword evidence="2" id="KW-1185">Reference proteome</keyword>
<dbReference type="SUPFAM" id="SSF143990">
    <property type="entry name" value="YbiA-like"/>
    <property type="match status" value="1"/>
</dbReference>
<feature type="region of interest" description="Disordered" evidence="1">
    <location>
        <begin position="35"/>
        <end position="59"/>
    </location>
</feature>
<protein>
    <submittedName>
        <fullName evidence="3">Riboflavin biosynthesis intermediates N-glycosidase</fullName>
    </submittedName>
</protein>
<evidence type="ECO:0000313" key="3">
    <source>
        <dbReference type="WBParaSite" id="nRc.2.0.1.t01057-RA"/>
    </source>
</evidence>
<evidence type="ECO:0000256" key="1">
    <source>
        <dbReference type="SAM" id="MobiDB-lite"/>
    </source>
</evidence>
<proteinExistence type="predicted"/>
<feature type="compositionally biased region" description="Basic and acidic residues" evidence="1">
    <location>
        <begin position="38"/>
        <end position="59"/>
    </location>
</feature>
<dbReference type="WBParaSite" id="nRc.2.0.1.t01057-RA">
    <property type="protein sequence ID" value="nRc.2.0.1.t01057-RA"/>
    <property type="gene ID" value="nRc.2.0.1.g01057"/>
</dbReference>
<reference evidence="3" key="1">
    <citation type="submission" date="2022-11" db="UniProtKB">
        <authorList>
            <consortium name="WormBaseParasite"/>
        </authorList>
    </citation>
    <scope>IDENTIFICATION</scope>
</reference>